<reference evidence="3" key="1">
    <citation type="submission" date="2022-06" db="EMBL/GenBank/DDBJ databases">
        <authorList>
            <consortium name="SYNGENTA / RWTH Aachen University"/>
        </authorList>
    </citation>
    <scope>NUCLEOTIDE SEQUENCE</scope>
</reference>
<protein>
    <submittedName>
        <fullName evidence="3">MAGE family-domain-containing protein</fullName>
    </submittedName>
</protein>
<dbReference type="EMBL" id="CALTRL010005790">
    <property type="protein sequence ID" value="CAH7686358.1"/>
    <property type="molecule type" value="Genomic_DNA"/>
</dbReference>
<accession>A0AAV0BGD6</accession>
<gene>
    <name evidence="3" type="ORF">PPACK8108_LOCUS20999</name>
</gene>
<dbReference type="Gene3D" id="1.10.10.1210">
    <property type="entry name" value="MAGE homology domain, winged helix WH2 motif"/>
    <property type="match status" value="1"/>
</dbReference>
<dbReference type="Pfam" id="PF01454">
    <property type="entry name" value="MAGE"/>
    <property type="match status" value="1"/>
</dbReference>
<name>A0AAV0BGD6_PHAPC</name>
<feature type="compositionally biased region" description="Polar residues" evidence="1">
    <location>
        <begin position="94"/>
        <end position="103"/>
    </location>
</feature>
<evidence type="ECO:0000313" key="4">
    <source>
        <dbReference type="Proteomes" id="UP001153365"/>
    </source>
</evidence>
<proteinExistence type="predicted"/>
<dbReference type="AlphaFoldDB" id="A0AAV0BGD6"/>
<dbReference type="Gene3D" id="1.10.10.1200">
    <property type="entry name" value="MAGE homology domain, winged helix WH1 motif"/>
    <property type="match status" value="1"/>
</dbReference>
<dbReference type="InterPro" id="IPR002190">
    <property type="entry name" value="MHD_dom"/>
</dbReference>
<evidence type="ECO:0000313" key="3">
    <source>
        <dbReference type="EMBL" id="CAH7686358.1"/>
    </source>
</evidence>
<dbReference type="InterPro" id="IPR037445">
    <property type="entry name" value="MAGE"/>
</dbReference>
<dbReference type="PANTHER" id="PTHR11736:SF14">
    <property type="entry name" value="NSE3 HOMOLOG, SMC5-SMC6 COMPLEX COMPONENT"/>
    <property type="match status" value="1"/>
</dbReference>
<dbReference type="Proteomes" id="UP001153365">
    <property type="component" value="Unassembled WGS sequence"/>
</dbReference>
<sequence length="354" mass="39236">MSLADKETETSARDLARYAIINELRRRPLKREDASKAGLLEGQSRQFGKVLIECNKQLNSIFGMELVEMRPRGLNEQKIALEKELQAQAERESQSQGGRNPGSQLKKPKGSGSTRQYILRSKLPLEIIDKIGKIVDAELAPDDVSGSFWNQEDGSIFDWRRGDELGQLGILGLILALILVNERSLESRQLRVYLKRLGINERWKPPHTPASAHPPVDLDALLGLYCRQGYLECIETGNASGSASQAKLRRQSQAVSQENQNLIWLWGARAEIEFGEKQIAEYISEVYRVAGGTNEAQDADQTNATSASNGSNVKISHNKLMKDITKAAGSELQDSGALRAVTNGIQPVREDEET</sequence>
<evidence type="ECO:0000259" key="2">
    <source>
        <dbReference type="SMART" id="SM01373"/>
    </source>
</evidence>
<dbReference type="InterPro" id="IPR041899">
    <property type="entry name" value="MAGE_WH2"/>
</dbReference>
<organism evidence="3 4">
    <name type="scientific">Phakopsora pachyrhizi</name>
    <name type="common">Asian soybean rust disease fungus</name>
    <dbReference type="NCBI Taxonomy" id="170000"/>
    <lineage>
        <taxon>Eukaryota</taxon>
        <taxon>Fungi</taxon>
        <taxon>Dikarya</taxon>
        <taxon>Basidiomycota</taxon>
        <taxon>Pucciniomycotina</taxon>
        <taxon>Pucciniomycetes</taxon>
        <taxon>Pucciniales</taxon>
        <taxon>Phakopsoraceae</taxon>
        <taxon>Phakopsora</taxon>
    </lineage>
</organism>
<dbReference type="SMART" id="SM01373">
    <property type="entry name" value="MAGE"/>
    <property type="match status" value="1"/>
</dbReference>
<keyword evidence="4" id="KW-1185">Reference proteome</keyword>
<feature type="region of interest" description="Disordered" evidence="1">
    <location>
        <begin position="86"/>
        <end position="115"/>
    </location>
</feature>
<feature type="domain" description="MAGE" evidence="2">
    <location>
        <begin position="15"/>
        <end position="279"/>
    </location>
</feature>
<dbReference type="InterPro" id="IPR041898">
    <property type="entry name" value="MAGE_WH1"/>
</dbReference>
<evidence type="ECO:0000256" key="1">
    <source>
        <dbReference type="SAM" id="MobiDB-lite"/>
    </source>
</evidence>
<comment type="caution">
    <text evidence="3">The sequence shown here is derived from an EMBL/GenBank/DDBJ whole genome shotgun (WGS) entry which is preliminary data.</text>
</comment>
<dbReference type="GO" id="GO:0005634">
    <property type="term" value="C:nucleus"/>
    <property type="evidence" value="ECO:0007669"/>
    <property type="project" value="TreeGrafter"/>
</dbReference>
<dbReference type="GO" id="GO:0006281">
    <property type="term" value="P:DNA repair"/>
    <property type="evidence" value="ECO:0007669"/>
    <property type="project" value="TreeGrafter"/>
</dbReference>
<dbReference type="PANTHER" id="PTHR11736">
    <property type="entry name" value="MELANOMA-ASSOCIATED ANTIGEN MAGE ANTIGEN"/>
    <property type="match status" value="1"/>
</dbReference>